<feature type="region of interest" description="Disordered" evidence="1">
    <location>
        <begin position="213"/>
        <end position="308"/>
    </location>
</feature>
<dbReference type="RefSeq" id="WP_146579673.1">
    <property type="nucleotide sequence ID" value="NZ_SJPM01000010.1"/>
</dbReference>
<evidence type="ECO:0000256" key="1">
    <source>
        <dbReference type="SAM" id="MobiDB-lite"/>
    </source>
</evidence>
<dbReference type="OrthoDB" id="292060at2"/>
<organism evidence="2 3">
    <name type="scientific">Neorhodopirellula pilleata</name>
    <dbReference type="NCBI Taxonomy" id="2714738"/>
    <lineage>
        <taxon>Bacteria</taxon>
        <taxon>Pseudomonadati</taxon>
        <taxon>Planctomycetota</taxon>
        <taxon>Planctomycetia</taxon>
        <taxon>Pirellulales</taxon>
        <taxon>Pirellulaceae</taxon>
        <taxon>Neorhodopirellula</taxon>
    </lineage>
</organism>
<feature type="compositionally biased region" description="Polar residues" evidence="1">
    <location>
        <begin position="116"/>
        <end position="142"/>
    </location>
</feature>
<feature type="compositionally biased region" description="Polar residues" evidence="1">
    <location>
        <begin position="254"/>
        <end position="269"/>
    </location>
</feature>
<feature type="compositionally biased region" description="Low complexity" evidence="1">
    <location>
        <begin position="234"/>
        <end position="249"/>
    </location>
</feature>
<name>A0A5C5ZZG3_9BACT</name>
<gene>
    <name evidence="2" type="ORF">Pla100_42700</name>
</gene>
<accession>A0A5C5ZZG3</accession>
<feature type="compositionally biased region" description="Basic residues" evidence="1">
    <location>
        <begin position="10"/>
        <end position="20"/>
    </location>
</feature>
<dbReference type="Proteomes" id="UP000316213">
    <property type="component" value="Unassembled WGS sequence"/>
</dbReference>
<evidence type="ECO:0000313" key="3">
    <source>
        <dbReference type="Proteomes" id="UP000316213"/>
    </source>
</evidence>
<proteinExistence type="predicted"/>
<protein>
    <submittedName>
        <fullName evidence="2">Uncharacterized protein</fullName>
    </submittedName>
</protein>
<keyword evidence="3" id="KW-1185">Reference proteome</keyword>
<feature type="compositionally biased region" description="Low complexity" evidence="1">
    <location>
        <begin position="105"/>
        <end position="115"/>
    </location>
</feature>
<dbReference type="EMBL" id="SJPM01000010">
    <property type="protein sequence ID" value="TWT92954.1"/>
    <property type="molecule type" value="Genomic_DNA"/>
</dbReference>
<feature type="compositionally biased region" description="Polar residues" evidence="1">
    <location>
        <begin position="154"/>
        <end position="163"/>
    </location>
</feature>
<evidence type="ECO:0000313" key="2">
    <source>
        <dbReference type="EMBL" id="TWT92954.1"/>
    </source>
</evidence>
<feature type="compositionally biased region" description="Polar residues" evidence="1">
    <location>
        <begin position="215"/>
        <end position="233"/>
    </location>
</feature>
<feature type="region of interest" description="Disordered" evidence="1">
    <location>
        <begin position="1"/>
        <end position="24"/>
    </location>
</feature>
<sequence>MQTPPSTGKVSRRRARKTIARRQLEKNQRREFLIETLERRDHPGALAEASGLTLLATSAHQTPSPVRDLVKFAIDRLPNRSLPHAIEPIQAASLDTAEGPQSNQAAETTSTESTTGQNDPPNTQVNPDESDPGPSSFNDQSSDPPPGKHPHFNPLTSAVSQSDVYADLDAEPQTDPATADKDELPFIMPTPIGDPVGHGGQLLTVTDVADAQGTVMGSSPTTQREGGLPNNSESLPPDNSTSSTDSASAPGNEPASTPNASTDSNSSEPTVPPAQSAVNQDHPENEVDHDSVDISHAPPGTGPSDFIGPLLMQTSAVEVDFESTPDHLLDEPNSITVCCCNEESLSQWATNEFGGSPTGRGEVSLGTNELVASEGDSLLIEISQPVTIPANPSTLSFSFEVHFDTTAQQQINDAFEVALLGADGFSVVPTIDLQRDSYFNLTESVGSRQGISTTFESDSETTMPPDSRAETYAGTVQLDISQLAGLNDLTLVMRLVNNDADSGSWFRLTCDTALASGVDDQFTIFEDTPLSISTPTERFDTYRRPASQSAAFFSVDSVRSVPAMNGLH</sequence>
<feature type="compositionally biased region" description="Basic and acidic residues" evidence="1">
    <location>
        <begin position="281"/>
        <end position="293"/>
    </location>
</feature>
<dbReference type="AlphaFoldDB" id="A0A5C5ZZG3"/>
<comment type="caution">
    <text evidence="2">The sequence shown here is derived from an EMBL/GenBank/DDBJ whole genome shotgun (WGS) entry which is preliminary data.</text>
</comment>
<reference evidence="2 3" key="1">
    <citation type="submission" date="2019-02" db="EMBL/GenBank/DDBJ databases">
        <title>Deep-cultivation of Planctomycetes and their phenomic and genomic characterization uncovers novel biology.</title>
        <authorList>
            <person name="Wiegand S."/>
            <person name="Jogler M."/>
            <person name="Boedeker C."/>
            <person name="Pinto D."/>
            <person name="Vollmers J."/>
            <person name="Rivas-Marin E."/>
            <person name="Kohn T."/>
            <person name="Peeters S.H."/>
            <person name="Heuer A."/>
            <person name="Rast P."/>
            <person name="Oberbeckmann S."/>
            <person name="Bunk B."/>
            <person name="Jeske O."/>
            <person name="Meyerdierks A."/>
            <person name="Storesund J.E."/>
            <person name="Kallscheuer N."/>
            <person name="Luecker S."/>
            <person name="Lage O.M."/>
            <person name="Pohl T."/>
            <person name="Merkel B.J."/>
            <person name="Hornburger P."/>
            <person name="Mueller R.-W."/>
            <person name="Bruemmer F."/>
            <person name="Labrenz M."/>
            <person name="Spormann A.M."/>
            <person name="Op Den Camp H."/>
            <person name="Overmann J."/>
            <person name="Amann R."/>
            <person name="Jetten M.S.M."/>
            <person name="Mascher T."/>
            <person name="Medema M.H."/>
            <person name="Devos D.P."/>
            <person name="Kaster A.-K."/>
            <person name="Ovreas L."/>
            <person name="Rohde M."/>
            <person name="Galperin M.Y."/>
            <person name="Jogler C."/>
        </authorList>
    </citation>
    <scope>NUCLEOTIDE SEQUENCE [LARGE SCALE GENOMIC DNA]</scope>
    <source>
        <strain evidence="2 3">Pla100</strain>
    </source>
</reference>
<feature type="region of interest" description="Disordered" evidence="1">
    <location>
        <begin position="95"/>
        <end position="201"/>
    </location>
</feature>